<proteinExistence type="predicted"/>
<keyword evidence="1 4" id="KW-0378">Hydrolase</keyword>
<dbReference type="PANTHER" id="PTHR43674:SF2">
    <property type="entry name" value="BETA-UREIDOPROPIONASE"/>
    <property type="match status" value="1"/>
</dbReference>
<name>A0A2W5F7B1_9SPHI</name>
<dbReference type="Proteomes" id="UP000249645">
    <property type="component" value="Unassembled WGS sequence"/>
</dbReference>
<organism evidence="4 5">
    <name type="scientific">Pseudopedobacter saltans</name>
    <dbReference type="NCBI Taxonomy" id="151895"/>
    <lineage>
        <taxon>Bacteria</taxon>
        <taxon>Pseudomonadati</taxon>
        <taxon>Bacteroidota</taxon>
        <taxon>Sphingobacteriia</taxon>
        <taxon>Sphingobacteriales</taxon>
        <taxon>Sphingobacteriaceae</taxon>
        <taxon>Pseudopedobacter</taxon>
    </lineage>
</organism>
<dbReference type="GO" id="GO:0016811">
    <property type="term" value="F:hydrolase activity, acting on carbon-nitrogen (but not peptide) bonds, in linear amides"/>
    <property type="evidence" value="ECO:0007669"/>
    <property type="project" value="TreeGrafter"/>
</dbReference>
<dbReference type="EMBL" id="QFOI01000017">
    <property type="protein sequence ID" value="PZP51941.1"/>
    <property type="molecule type" value="Genomic_DNA"/>
</dbReference>
<dbReference type="PANTHER" id="PTHR43674">
    <property type="entry name" value="NITRILASE C965.09-RELATED"/>
    <property type="match status" value="1"/>
</dbReference>
<gene>
    <name evidence="4" type="ORF">DI598_02030</name>
</gene>
<dbReference type="InterPro" id="IPR000132">
    <property type="entry name" value="Nitrilase/CN_hydratase_CS"/>
</dbReference>
<feature type="domain" description="CN hydrolase" evidence="3">
    <location>
        <begin position="1"/>
        <end position="245"/>
    </location>
</feature>
<evidence type="ECO:0000313" key="5">
    <source>
        <dbReference type="Proteomes" id="UP000249645"/>
    </source>
</evidence>
<dbReference type="PROSITE" id="PS50263">
    <property type="entry name" value="CN_HYDROLASE"/>
    <property type="match status" value="1"/>
</dbReference>
<dbReference type="CDD" id="cd07197">
    <property type="entry name" value="nitrilase"/>
    <property type="match status" value="1"/>
</dbReference>
<dbReference type="PROSITE" id="PS00920">
    <property type="entry name" value="NITRIL_CHT_1"/>
    <property type="match status" value="1"/>
</dbReference>
<evidence type="ECO:0000256" key="1">
    <source>
        <dbReference type="ARBA" id="ARBA00022801"/>
    </source>
</evidence>
<dbReference type="InterPro" id="IPR050345">
    <property type="entry name" value="Aliph_Amidase/BUP"/>
</dbReference>
<dbReference type="InterPro" id="IPR003010">
    <property type="entry name" value="C-N_Hydrolase"/>
</dbReference>
<comment type="caution">
    <text evidence="4">The sequence shown here is derived from an EMBL/GenBank/DDBJ whole genome shotgun (WGS) entry which is preliminary data.</text>
</comment>
<evidence type="ECO:0000313" key="4">
    <source>
        <dbReference type="EMBL" id="PZP51941.1"/>
    </source>
</evidence>
<accession>A0A2W5F7B1</accession>
<dbReference type="GO" id="GO:0000257">
    <property type="term" value="F:nitrilase activity"/>
    <property type="evidence" value="ECO:0007669"/>
    <property type="project" value="UniProtKB-ARBA"/>
</dbReference>
<dbReference type="InterPro" id="IPR036526">
    <property type="entry name" value="C-N_Hydrolase_sf"/>
</dbReference>
<reference evidence="4 5" key="1">
    <citation type="submission" date="2017-11" db="EMBL/GenBank/DDBJ databases">
        <title>Infants hospitalized years apart are colonized by the same room-sourced microbial strains.</title>
        <authorList>
            <person name="Brooks B."/>
            <person name="Olm M.R."/>
            <person name="Firek B.A."/>
            <person name="Baker R."/>
            <person name="Thomas B.C."/>
            <person name="Morowitz M.J."/>
            <person name="Banfield J.F."/>
        </authorList>
    </citation>
    <scope>NUCLEOTIDE SEQUENCE [LARGE SCALE GENOMIC DNA]</scope>
    <source>
        <strain evidence="4">S2_009_000_R2_76</strain>
    </source>
</reference>
<protein>
    <submittedName>
        <fullName evidence="4">Carbon-nitrogen hydrolase family protein</fullName>
    </submittedName>
</protein>
<sequence length="259" mass="29210">MKIACATPLYPKDLEDGISQIRQLANEAANKGAEIICFPESFLPGYPVSTEQLTTCDPQQLEKALVTTQEIARQYKIAIILPMDDYEQDKVYNVAYVIDKSGDILGYQTKNQLDPSEDLLWTPGIKREIFKIDQLKFGIVICHEGFRYPETVRWAAKEGAQIVFHPFYAGVDERGLLLSEWGQKDAPYYEKAQMVRALENTIFFATSNYAFTYPEAASSIIDPLGNCLDYQPYGTSGVLVVDIQLDKATRALAKRFKPI</sequence>
<feature type="active site" description="Proton acceptor" evidence="2">
    <location>
        <position position="40"/>
    </location>
</feature>
<evidence type="ECO:0000259" key="3">
    <source>
        <dbReference type="PROSITE" id="PS50263"/>
    </source>
</evidence>
<evidence type="ECO:0000256" key="2">
    <source>
        <dbReference type="PROSITE-ProRule" id="PRU10139"/>
    </source>
</evidence>
<dbReference type="Gene3D" id="3.60.110.10">
    <property type="entry name" value="Carbon-nitrogen hydrolase"/>
    <property type="match status" value="1"/>
</dbReference>
<dbReference type="SUPFAM" id="SSF56317">
    <property type="entry name" value="Carbon-nitrogen hydrolase"/>
    <property type="match status" value="1"/>
</dbReference>
<dbReference type="AlphaFoldDB" id="A0A2W5F7B1"/>
<dbReference type="Pfam" id="PF00795">
    <property type="entry name" value="CN_hydrolase"/>
    <property type="match status" value="1"/>
</dbReference>